<name>A0A5B8U477_9ACTN</name>
<proteinExistence type="predicted"/>
<keyword evidence="2" id="KW-0808">Transferase</keyword>
<dbReference type="SUPFAM" id="SSF53756">
    <property type="entry name" value="UDP-Glycosyltransferase/glycogen phosphorylase"/>
    <property type="match status" value="1"/>
</dbReference>
<feature type="domain" description="Glycosyl transferase family 28 C-terminal" evidence="1">
    <location>
        <begin position="234"/>
        <end position="288"/>
    </location>
</feature>
<dbReference type="Proteomes" id="UP000321805">
    <property type="component" value="Chromosome"/>
</dbReference>
<sequence>MIGYYIHHQGDGHVSRATAVALELSRHETVTGLSSRPRPPDWIGPWIRLAPDDDPAATSATDPTASGALHWAPTRHDGLRERMARIAGWVQRHRPRLVVVDVSVEVCLLVRTMGVPVVVVGMPGTRDDPPHQLAFRIASAIITPWPAWADPMTGAEDWTAKTHAVGAMSRFDQRAVSRGRCDPSDGRRRVLVLSGRGGTQLDIAAIAAAQRATPDWAWTILGPPGGRWIDDPWSLLCAADVVVTHAGQNAIADVAAARRPAIVIPQPRPHDEQRATAQVLERAGLAIVEPVWAQPDRWPALLAAADRLGGMRWERWSSGRGARRAAAAIRGAGLPAHASADAACA</sequence>
<dbReference type="RefSeq" id="WP_146918894.1">
    <property type="nucleotide sequence ID" value="NZ_CP042430.1"/>
</dbReference>
<dbReference type="EMBL" id="CP042430">
    <property type="protein sequence ID" value="QEC47909.1"/>
    <property type="molecule type" value="Genomic_DNA"/>
</dbReference>
<protein>
    <submittedName>
        <fullName evidence="2">UDP-N-acetylglucosamine--N-acetylmuramyl-(Pentapeptide) pyrophosphoryl-undecaprenol N-acetylglucosamine transferase</fullName>
    </submittedName>
</protein>
<accession>A0A5B8U477</accession>
<dbReference type="AlphaFoldDB" id="A0A5B8U477"/>
<dbReference type="Pfam" id="PF04101">
    <property type="entry name" value="Glyco_tran_28_C"/>
    <property type="match status" value="1"/>
</dbReference>
<dbReference type="Gene3D" id="3.40.50.2000">
    <property type="entry name" value="Glycogen Phosphorylase B"/>
    <property type="match status" value="1"/>
</dbReference>
<dbReference type="KEGG" id="bsol:FSW04_10230"/>
<keyword evidence="3" id="KW-1185">Reference proteome</keyword>
<dbReference type="PANTHER" id="PTHR21015:SF22">
    <property type="entry name" value="GLYCOSYLTRANSFERASE"/>
    <property type="match status" value="1"/>
</dbReference>
<evidence type="ECO:0000259" key="1">
    <source>
        <dbReference type="Pfam" id="PF04101"/>
    </source>
</evidence>
<reference evidence="2 3" key="1">
    <citation type="journal article" date="2018" name="J. Microbiol.">
        <title>Baekduia soli gen. nov., sp. nov., a novel bacterium isolated from the soil of Baekdu Mountain and proposal of a novel family name, Baekduiaceae fam. nov.</title>
        <authorList>
            <person name="An D.S."/>
            <person name="Siddiqi M.Z."/>
            <person name="Kim K.H."/>
            <person name="Yu H.S."/>
            <person name="Im W.T."/>
        </authorList>
    </citation>
    <scope>NUCLEOTIDE SEQUENCE [LARGE SCALE GENOMIC DNA]</scope>
    <source>
        <strain evidence="2 3">BR7-21</strain>
    </source>
</reference>
<gene>
    <name evidence="2" type="ORF">FSW04_10230</name>
</gene>
<dbReference type="InterPro" id="IPR007235">
    <property type="entry name" value="Glyco_trans_28_C"/>
</dbReference>
<dbReference type="PANTHER" id="PTHR21015">
    <property type="entry name" value="UDP-N-ACETYLGLUCOSAMINE--N-ACETYLMURAMYL-(PENTAPEPTIDE) PYROPHOSPHORYL-UNDECAPRENOL N-ACETYLGLUCOSAMINE TRANSFERASE 1"/>
    <property type="match status" value="1"/>
</dbReference>
<organism evidence="2 3">
    <name type="scientific">Baekduia soli</name>
    <dbReference type="NCBI Taxonomy" id="496014"/>
    <lineage>
        <taxon>Bacteria</taxon>
        <taxon>Bacillati</taxon>
        <taxon>Actinomycetota</taxon>
        <taxon>Thermoleophilia</taxon>
        <taxon>Solirubrobacterales</taxon>
        <taxon>Baekduiaceae</taxon>
        <taxon>Baekduia</taxon>
    </lineage>
</organism>
<dbReference type="OrthoDB" id="9809594at2"/>
<evidence type="ECO:0000313" key="2">
    <source>
        <dbReference type="EMBL" id="QEC47909.1"/>
    </source>
</evidence>
<dbReference type="GO" id="GO:0016758">
    <property type="term" value="F:hexosyltransferase activity"/>
    <property type="evidence" value="ECO:0007669"/>
    <property type="project" value="InterPro"/>
</dbReference>
<evidence type="ECO:0000313" key="3">
    <source>
        <dbReference type="Proteomes" id="UP000321805"/>
    </source>
</evidence>